<dbReference type="PANTHER" id="PTHR43685:SF2">
    <property type="entry name" value="GLYCOSYLTRANSFERASE 2-LIKE DOMAIN-CONTAINING PROTEIN"/>
    <property type="match status" value="1"/>
</dbReference>
<name>A0ABU0ZB76_9ACTN</name>
<dbReference type="SUPFAM" id="SSF53448">
    <property type="entry name" value="Nucleotide-diphospho-sugar transferases"/>
    <property type="match status" value="2"/>
</dbReference>
<keyword evidence="2" id="KW-0808">Transferase</keyword>
<dbReference type="EMBL" id="JAVHUY010000003">
    <property type="protein sequence ID" value="MDQ7903590.1"/>
    <property type="molecule type" value="Genomic_DNA"/>
</dbReference>
<dbReference type="InterPro" id="IPR029044">
    <property type="entry name" value="Nucleotide-diphossugar_trans"/>
</dbReference>
<accession>A0ABU0ZB76</accession>
<organism evidence="2 3">
    <name type="scientific">Phytohabitans maris</name>
    <dbReference type="NCBI Taxonomy" id="3071409"/>
    <lineage>
        <taxon>Bacteria</taxon>
        <taxon>Bacillati</taxon>
        <taxon>Actinomycetota</taxon>
        <taxon>Actinomycetes</taxon>
        <taxon>Micromonosporales</taxon>
        <taxon>Micromonosporaceae</taxon>
    </lineage>
</organism>
<proteinExistence type="predicted"/>
<keyword evidence="2" id="KW-0328">Glycosyltransferase</keyword>
<evidence type="ECO:0000313" key="3">
    <source>
        <dbReference type="Proteomes" id="UP001230908"/>
    </source>
</evidence>
<reference evidence="2 3" key="1">
    <citation type="submission" date="2023-08" db="EMBL/GenBank/DDBJ databases">
        <title>Phytohabitans sansha sp. nov., isolated from marine sediment.</title>
        <authorList>
            <person name="Zhao Y."/>
            <person name="Yi K."/>
        </authorList>
    </citation>
    <scope>NUCLEOTIDE SEQUENCE [LARGE SCALE GENOMIC DNA]</scope>
    <source>
        <strain evidence="2 3">ZYX-F-186</strain>
    </source>
</reference>
<dbReference type="EC" id="2.4.-.-" evidence="2"/>
<protein>
    <submittedName>
        <fullName evidence="2">Glycosyltransferase</fullName>
        <ecNumber evidence="2">2.4.-.-</ecNumber>
    </submittedName>
</protein>
<dbReference type="Pfam" id="PF00535">
    <property type="entry name" value="Glycos_transf_2"/>
    <property type="match status" value="2"/>
</dbReference>
<gene>
    <name evidence="2" type="ORF">RB614_03560</name>
</gene>
<dbReference type="Gene3D" id="3.90.550.10">
    <property type="entry name" value="Spore Coat Polysaccharide Biosynthesis Protein SpsA, Chain A"/>
    <property type="match status" value="2"/>
</dbReference>
<feature type="domain" description="Glycosyltransferase 2-like" evidence="1">
    <location>
        <begin position="462"/>
        <end position="584"/>
    </location>
</feature>
<feature type="domain" description="Glycosyltransferase 2-like" evidence="1">
    <location>
        <begin position="26"/>
        <end position="151"/>
    </location>
</feature>
<dbReference type="GO" id="GO:0016757">
    <property type="term" value="F:glycosyltransferase activity"/>
    <property type="evidence" value="ECO:0007669"/>
    <property type="project" value="UniProtKB-KW"/>
</dbReference>
<evidence type="ECO:0000259" key="1">
    <source>
        <dbReference type="Pfam" id="PF00535"/>
    </source>
</evidence>
<sequence length="783" mass="80802">MPGSAGPAAAPAVAPDTVPGTGPVAVVMCAYTADRLAGIRAAAAAVAGQLEPGDELVVVVDHNDDLRRLLAAELPRATVVASAGEPGLSAARNTGAGRSTAPVVVFLDDDALPRPGWLAAWRRVFADPSVMMAGGAVRPDWAPRAGRRRSGERGDEVGVRRLAGASASEASAASSAAGRAPRWFPEEFGWVVGCDYRGIAPSGSAIRNPIGANMAIRRSALDRVGPFTTRLGRLGAVPAGCEETELGIRVGRAYGPGAVVRTGVPTVDHRVPAPRATAGYFLSRCRHEGRSKAILAGAAGRAAALSTERRYVLRTLPAGVLRHAAALLRADPAGPARAAMVAAGLAATAWGYLTARRGAPDLPVAVAEVELAGTAGGPLAAPPAPASVLVRLRGLPAGRVLLDDPAVPLERAVERELGPALRPHLERAGVTLPPGAGPAALVAAARACPPGTAPAGAEPLVTVVLCTLGAEPRLRDAVAAVLAQSHSNVDVVVVDNAPASGGTARLLSGVDDPRLRILAEPRRGLSWARNTGLAAARGAVVAFTDDDALPDTHWVAELLRAFGGSPRVGCVTGLVTPARLETRWERYFEEHGGFDKGYVAKAWCVGELPEAVAGTASAGERGPLFPYAGGNYGSGNNMAFRTEVLRAAGGFDPALGAGSPARGGEDLDAFRAVLVAGHVIRYTPSALVRHFHRASGPALRRQLYGYGTGFTAVVAKQLADPRSAWRMARGMPRALRVVADPRSPKYAGRSRGFPATLGAAELLGYLAGPWLLLRGRWRARRAA</sequence>
<dbReference type="RefSeq" id="WP_308710868.1">
    <property type="nucleotide sequence ID" value="NZ_JAVHUY010000003.1"/>
</dbReference>
<dbReference type="CDD" id="cd00761">
    <property type="entry name" value="Glyco_tranf_GTA_type"/>
    <property type="match status" value="1"/>
</dbReference>
<evidence type="ECO:0000313" key="2">
    <source>
        <dbReference type="EMBL" id="MDQ7903590.1"/>
    </source>
</evidence>
<dbReference type="Proteomes" id="UP001230908">
    <property type="component" value="Unassembled WGS sequence"/>
</dbReference>
<comment type="caution">
    <text evidence="2">The sequence shown here is derived from an EMBL/GenBank/DDBJ whole genome shotgun (WGS) entry which is preliminary data.</text>
</comment>
<keyword evidence="3" id="KW-1185">Reference proteome</keyword>
<dbReference type="PANTHER" id="PTHR43685">
    <property type="entry name" value="GLYCOSYLTRANSFERASE"/>
    <property type="match status" value="1"/>
</dbReference>
<dbReference type="InterPro" id="IPR050834">
    <property type="entry name" value="Glycosyltransf_2"/>
</dbReference>
<dbReference type="InterPro" id="IPR001173">
    <property type="entry name" value="Glyco_trans_2-like"/>
</dbReference>